<proteinExistence type="predicted"/>
<accession>A0ABP9V134</accession>
<dbReference type="EMBL" id="BAABRL010000008">
    <property type="protein sequence ID" value="GAA5496388.1"/>
    <property type="molecule type" value="Genomic_DNA"/>
</dbReference>
<reference evidence="1 2" key="1">
    <citation type="submission" date="2024-02" db="EMBL/GenBank/DDBJ databases">
        <title>Rubritalea halochordaticola NBRC 107102.</title>
        <authorList>
            <person name="Ichikawa N."/>
            <person name="Katano-Makiyama Y."/>
            <person name="Hidaka K."/>
        </authorList>
    </citation>
    <scope>NUCLEOTIDE SEQUENCE [LARGE SCALE GENOMIC DNA]</scope>
    <source>
        <strain evidence="1 2">NBRC 107102</strain>
    </source>
</reference>
<keyword evidence="2" id="KW-1185">Reference proteome</keyword>
<name>A0ABP9V134_9BACT</name>
<evidence type="ECO:0000313" key="1">
    <source>
        <dbReference type="EMBL" id="GAA5496388.1"/>
    </source>
</evidence>
<dbReference type="RefSeq" id="WP_346189070.1">
    <property type="nucleotide sequence ID" value="NZ_BAABRL010000008.1"/>
</dbReference>
<dbReference type="Proteomes" id="UP001424741">
    <property type="component" value="Unassembled WGS sequence"/>
</dbReference>
<protein>
    <submittedName>
        <fullName evidence="1">Uncharacterized protein</fullName>
    </submittedName>
</protein>
<comment type="caution">
    <text evidence="1">The sequence shown here is derived from an EMBL/GenBank/DDBJ whole genome shotgun (WGS) entry which is preliminary data.</text>
</comment>
<organism evidence="1 2">
    <name type="scientific">Rubritalea halochordaticola</name>
    <dbReference type="NCBI Taxonomy" id="714537"/>
    <lineage>
        <taxon>Bacteria</taxon>
        <taxon>Pseudomonadati</taxon>
        <taxon>Verrucomicrobiota</taxon>
        <taxon>Verrucomicrobiia</taxon>
        <taxon>Verrucomicrobiales</taxon>
        <taxon>Rubritaleaceae</taxon>
        <taxon>Rubritalea</taxon>
    </lineage>
</organism>
<evidence type="ECO:0000313" key="2">
    <source>
        <dbReference type="Proteomes" id="UP001424741"/>
    </source>
</evidence>
<sequence length="164" mass="19015">MLKHLLFLLCSVCLFSCSSSKDSYRAFDKLSDVEDFMDKVFADGDAETFFYAADSSGVPEEVLKAIEESIPAMSESFANFKYDEKLVFDYPDYLKYREEKNADMSEWMRSVFKPMTWNYTPDKVIVYESHSPGEQSFTIYIGVVERKSKYVIVCTYWEPDSSAE</sequence>
<gene>
    <name evidence="1" type="ORF">Rhal01_02571</name>
</gene>